<dbReference type="GO" id="GO:0005506">
    <property type="term" value="F:iron ion binding"/>
    <property type="evidence" value="ECO:0007669"/>
    <property type="project" value="InterPro"/>
</dbReference>
<feature type="binding site" description="axial binding residue" evidence="7">
    <location>
        <position position="441"/>
    </location>
    <ligand>
        <name>heme</name>
        <dbReference type="ChEBI" id="CHEBI:30413"/>
    </ligand>
    <ligandPart>
        <name>Fe</name>
        <dbReference type="ChEBI" id="CHEBI:18248"/>
    </ligandPart>
</feature>
<dbReference type="GO" id="GO:0020037">
    <property type="term" value="F:heme binding"/>
    <property type="evidence" value="ECO:0007669"/>
    <property type="project" value="InterPro"/>
</dbReference>
<keyword evidence="8" id="KW-0732">Signal</keyword>
<dbReference type="PANTHER" id="PTHR46300:SF2">
    <property type="entry name" value="CYTOCHROME P450 MONOOXYGENASE ALNH-RELATED"/>
    <property type="match status" value="1"/>
</dbReference>
<keyword evidence="5 7" id="KW-0408">Iron</keyword>
<dbReference type="OrthoDB" id="1103324at2759"/>
<dbReference type="GO" id="GO:0043386">
    <property type="term" value="P:mycotoxin biosynthetic process"/>
    <property type="evidence" value="ECO:0007669"/>
    <property type="project" value="UniProtKB-ARBA"/>
</dbReference>
<dbReference type="InterPro" id="IPR002401">
    <property type="entry name" value="Cyt_P450_E_grp-I"/>
</dbReference>
<evidence type="ECO:0000313" key="9">
    <source>
        <dbReference type="EMBL" id="CAG8910257.1"/>
    </source>
</evidence>
<evidence type="ECO:0008006" key="11">
    <source>
        <dbReference type="Google" id="ProtNLM"/>
    </source>
</evidence>
<keyword evidence="3 7" id="KW-0479">Metal-binding</keyword>
<evidence type="ECO:0000256" key="4">
    <source>
        <dbReference type="ARBA" id="ARBA00023002"/>
    </source>
</evidence>
<name>A0A9W4KMM8_9EURO</name>
<dbReference type="SUPFAM" id="SSF48264">
    <property type="entry name" value="Cytochrome P450"/>
    <property type="match status" value="1"/>
</dbReference>
<accession>A0A9W4KMM8</accession>
<proteinExistence type="inferred from homology"/>
<evidence type="ECO:0000256" key="2">
    <source>
        <dbReference type="ARBA" id="ARBA00010617"/>
    </source>
</evidence>
<evidence type="ECO:0000313" key="10">
    <source>
        <dbReference type="Proteomes" id="UP001154252"/>
    </source>
</evidence>
<sequence length="530" mass="60131">MFHIIVVLLVWGIISWLRGTFPGSRGRGLPPGPPCVPIIGNALQVPKTRIHLKLTQWAKTYGPIFSLKIGSSTTVVINSPYLVKQLLDKQSAKYSDRPTMYIANELIFRGDHLMFLNIGETWRRGRRLYHEHFNEMMCEQHHVALQNAEATQMLRDLCFNLEGPISHPKRYSNSVIMSIVLGIRTPTCETAHMKELYRFMEGLSEILEIGATPPIDVFPVFKYLPETLFRNWKSRSRAVGDILTNLYEPLVRHVVQRRQKAGSKGCFLDNVLDQQSKLGLSDREILLMVGNLVEGGSDTMASMLLVLIQAMIKYPHIQKQAQAQIDEEIGEDRSPTWEDFASLPLVTMVVKECLRWRPVAPTAFPHAAKEDGKIDGLLIPKGSTVVLNVWGVHHNPDSYADPDTFNPWRYKNHTSLAPTYAASSDYENRDHYAYGSGRRICPGIHLAERGIFIACAKMLWAFDMSEPIHTQTGMPVPVDVDAETGYMDGFLSCAKDFKATIRVRSESRRETILREFETAERDVLSRYECL</sequence>
<keyword evidence="6" id="KW-0503">Monooxygenase</keyword>
<keyword evidence="4" id="KW-0560">Oxidoreductase</keyword>
<evidence type="ECO:0000256" key="7">
    <source>
        <dbReference type="PIRSR" id="PIRSR602401-1"/>
    </source>
</evidence>
<dbReference type="Gene3D" id="1.10.630.10">
    <property type="entry name" value="Cytochrome P450"/>
    <property type="match status" value="1"/>
</dbReference>
<dbReference type="Proteomes" id="UP001154252">
    <property type="component" value="Unassembled WGS sequence"/>
</dbReference>
<comment type="cofactor">
    <cofactor evidence="1 7">
        <name>heme</name>
        <dbReference type="ChEBI" id="CHEBI:30413"/>
    </cofactor>
</comment>
<keyword evidence="7" id="KW-0349">Heme</keyword>
<evidence type="ECO:0000256" key="8">
    <source>
        <dbReference type="SAM" id="SignalP"/>
    </source>
</evidence>
<dbReference type="PANTHER" id="PTHR46300">
    <property type="entry name" value="P450, PUTATIVE (EUROFUNG)-RELATED-RELATED"/>
    <property type="match status" value="1"/>
</dbReference>
<evidence type="ECO:0000256" key="6">
    <source>
        <dbReference type="ARBA" id="ARBA00023033"/>
    </source>
</evidence>
<dbReference type="GO" id="GO:0004497">
    <property type="term" value="F:monooxygenase activity"/>
    <property type="evidence" value="ECO:0007669"/>
    <property type="project" value="UniProtKB-KW"/>
</dbReference>
<dbReference type="Pfam" id="PF00067">
    <property type="entry name" value="p450"/>
    <property type="match status" value="1"/>
</dbReference>
<gene>
    <name evidence="9" type="ORF">PEGY_LOCUS11060</name>
</gene>
<feature type="signal peptide" evidence="8">
    <location>
        <begin position="1"/>
        <end position="19"/>
    </location>
</feature>
<dbReference type="GO" id="GO:0016705">
    <property type="term" value="F:oxidoreductase activity, acting on paired donors, with incorporation or reduction of molecular oxygen"/>
    <property type="evidence" value="ECO:0007669"/>
    <property type="project" value="InterPro"/>
</dbReference>
<evidence type="ECO:0000256" key="3">
    <source>
        <dbReference type="ARBA" id="ARBA00022723"/>
    </source>
</evidence>
<dbReference type="PRINTS" id="PR00463">
    <property type="entry name" value="EP450I"/>
</dbReference>
<evidence type="ECO:0000256" key="1">
    <source>
        <dbReference type="ARBA" id="ARBA00001971"/>
    </source>
</evidence>
<evidence type="ECO:0000256" key="5">
    <source>
        <dbReference type="ARBA" id="ARBA00023004"/>
    </source>
</evidence>
<dbReference type="AlphaFoldDB" id="A0A9W4KMM8"/>
<organism evidence="9 10">
    <name type="scientific">Penicillium egyptiacum</name>
    <dbReference type="NCBI Taxonomy" id="1303716"/>
    <lineage>
        <taxon>Eukaryota</taxon>
        <taxon>Fungi</taxon>
        <taxon>Dikarya</taxon>
        <taxon>Ascomycota</taxon>
        <taxon>Pezizomycotina</taxon>
        <taxon>Eurotiomycetes</taxon>
        <taxon>Eurotiomycetidae</taxon>
        <taxon>Eurotiales</taxon>
        <taxon>Aspergillaceae</taxon>
        <taxon>Penicillium</taxon>
    </lineage>
</organism>
<dbReference type="InterPro" id="IPR001128">
    <property type="entry name" value="Cyt_P450"/>
</dbReference>
<protein>
    <recommendedName>
        <fullName evidence="11">Cytochrome P450</fullName>
    </recommendedName>
</protein>
<dbReference type="EMBL" id="CAJVRC010000908">
    <property type="protein sequence ID" value="CAG8910257.1"/>
    <property type="molecule type" value="Genomic_DNA"/>
</dbReference>
<comment type="caution">
    <text evidence="9">The sequence shown here is derived from an EMBL/GenBank/DDBJ whole genome shotgun (WGS) entry which is preliminary data.</text>
</comment>
<feature type="chain" id="PRO_5040988411" description="Cytochrome P450" evidence="8">
    <location>
        <begin position="20"/>
        <end position="530"/>
    </location>
</feature>
<dbReference type="InterPro" id="IPR050364">
    <property type="entry name" value="Cytochrome_P450_fung"/>
</dbReference>
<dbReference type="CDD" id="cd11065">
    <property type="entry name" value="CYP64-like"/>
    <property type="match status" value="1"/>
</dbReference>
<comment type="similarity">
    <text evidence="2">Belongs to the cytochrome P450 family.</text>
</comment>
<reference evidence="9" key="1">
    <citation type="submission" date="2021-07" db="EMBL/GenBank/DDBJ databases">
        <authorList>
            <person name="Branca A.L. A."/>
        </authorList>
    </citation>
    <scope>NUCLEOTIDE SEQUENCE</scope>
</reference>
<keyword evidence="10" id="KW-1185">Reference proteome</keyword>
<dbReference type="InterPro" id="IPR036396">
    <property type="entry name" value="Cyt_P450_sf"/>
</dbReference>